<evidence type="ECO:0000256" key="3">
    <source>
        <dbReference type="ARBA" id="ARBA00022970"/>
    </source>
</evidence>
<dbReference type="EMBL" id="JBHSNB010000001">
    <property type="protein sequence ID" value="MFC5584234.1"/>
    <property type="molecule type" value="Genomic_DNA"/>
</dbReference>
<keyword evidence="7" id="KW-1185">Reference proteome</keyword>
<dbReference type="RefSeq" id="WP_246637782.1">
    <property type="nucleotide sequence ID" value="NZ_CP078143.1"/>
</dbReference>
<evidence type="ECO:0000256" key="1">
    <source>
        <dbReference type="ARBA" id="ARBA00010062"/>
    </source>
</evidence>
<evidence type="ECO:0000313" key="6">
    <source>
        <dbReference type="EMBL" id="MFC5584234.1"/>
    </source>
</evidence>
<feature type="chain" id="PRO_5045457060" evidence="4">
    <location>
        <begin position="30"/>
        <end position="394"/>
    </location>
</feature>
<evidence type="ECO:0000256" key="4">
    <source>
        <dbReference type="SAM" id="SignalP"/>
    </source>
</evidence>
<comment type="caution">
    <text evidence="6">The sequence shown here is derived from an EMBL/GenBank/DDBJ whole genome shotgun (WGS) entry which is preliminary data.</text>
</comment>
<gene>
    <name evidence="6" type="ORF">ACFPOD_03855</name>
</gene>
<keyword evidence="3" id="KW-0029">Amino-acid transport</keyword>
<organism evidence="6 7">
    <name type="scientific">Nitratireductor kimnyeongensis</name>
    <dbReference type="NCBI Taxonomy" id="430679"/>
    <lineage>
        <taxon>Bacteria</taxon>
        <taxon>Pseudomonadati</taxon>
        <taxon>Pseudomonadota</taxon>
        <taxon>Alphaproteobacteria</taxon>
        <taxon>Hyphomicrobiales</taxon>
        <taxon>Phyllobacteriaceae</taxon>
        <taxon>Nitratireductor</taxon>
    </lineage>
</organism>
<dbReference type="InterPro" id="IPR028082">
    <property type="entry name" value="Peripla_BP_I"/>
</dbReference>
<evidence type="ECO:0000256" key="2">
    <source>
        <dbReference type="ARBA" id="ARBA00022729"/>
    </source>
</evidence>
<comment type="similarity">
    <text evidence="1">Belongs to the leucine-binding protein family.</text>
</comment>
<dbReference type="Pfam" id="PF13458">
    <property type="entry name" value="Peripla_BP_6"/>
    <property type="match status" value="1"/>
</dbReference>
<dbReference type="CDD" id="cd06359">
    <property type="entry name" value="PBP1_Nba-like"/>
    <property type="match status" value="1"/>
</dbReference>
<dbReference type="InterPro" id="IPR051010">
    <property type="entry name" value="BCAA_transport"/>
</dbReference>
<dbReference type="InterPro" id="IPR028081">
    <property type="entry name" value="Leu-bd"/>
</dbReference>
<protein>
    <submittedName>
        <fullName evidence="6">ABC transporter substrate-binding protein</fullName>
    </submittedName>
</protein>
<dbReference type="SUPFAM" id="SSF53822">
    <property type="entry name" value="Periplasmic binding protein-like I"/>
    <property type="match status" value="1"/>
</dbReference>
<dbReference type="Gene3D" id="3.40.50.2300">
    <property type="match status" value="2"/>
</dbReference>
<feature type="signal peptide" evidence="4">
    <location>
        <begin position="1"/>
        <end position="29"/>
    </location>
</feature>
<evidence type="ECO:0000313" key="7">
    <source>
        <dbReference type="Proteomes" id="UP001596107"/>
    </source>
</evidence>
<accession>A0ABW0T6L0</accession>
<reference evidence="7" key="1">
    <citation type="journal article" date="2019" name="Int. J. Syst. Evol. Microbiol.">
        <title>The Global Catalogue of Microorganisms (GCM) 10K type strain sequencing project: providing services to taxonomists for standard genome sequencing and annotation.</title>
        <authorList>
            <consortium name="The Broad Institute Genomics Platform"/>
            <consortium name="The Broad Institute Genome Sequencing Center for Infectious Disease"/>
            <person name="Wu L."/>
            <person name="Ma J."/>
        </authorList>
    </citation>
    <scope>NUCLEOTIDE SEQUENCE [LARGE SCALE GENOMIC DNA]</scope>
    <source>
        <strain evidence="7">JCM 3366</strain>
    </source>
</reference>
<dbReference type="PANTHER" id="PTHR30483">
    <property type="entry name" value="LEUCINE-SPECIFIC-BINDING PROTEIN"/>
    <property type="match status" value="1"/>
</dbReference>
<name>A0ABW0T6L0_9HYPH</name>
<keyword evidence="3" id="KW-0813">Transport</keyword>
<proteinExistence type="inferred from homology"/>
<evidence type="ECO:0000259" key="5">
    <source>
        <dbReference type="Pfam" id="PF13458"/>
    </source>
</evidence>
<feature type="domain" description="Leucine-binding protein" evidence="5">
    <location>
        <begin position="32"/>
        <end position="366"/>
    </location>
</feature>
<dbReference type="Proteomes" id="UP001596107">
    <property type="component" value="Unassembled WGS sequence"/>
</dbReference>
<keyword evidence="2 4" id="KW-0732">Signal</keyword>
<dbReference type="PANTHER" id="PTHR30483:SF6">
    <property type="entry name" value="PERIPLASMIC BINDING PROTEIN OF ABC TRANSPORTER FOR NATURAL AMINO ACIDS"/>
    <property type="match status" value="1"/>
</dbReference>
<sequence>MKMGLKGKAMRSGLLATALATVMVAQASAEELRIGFITTLSTPAGYIGEDIRDAFMLAIGEDGKLGDTPVVLEVEDDGLKPANAKQSADRLVQSGVKLFTGVNFSNVLAAVQPTVMKSGGFYVSVNPGPSVFAGEKCNPNYFVASYQNDAFHEAAGLAANKLGYKKVVILAPNYQAGRDALNGFKRTYEGEVVEEIYTKLNQTDFSVELARIRSAGPDAIYQFHPGGAGINFAKQYDNAGLKDSVPMLVPAFSLDAQMVKATGDAADGVYASALWTTEFDNDASRDFVKRFEEAYGRTPTMYAEQAYDTANLIASALDAAGGNIDDADAFRAALAKADFEPIRDKYTFGPNQHPIQNYYLTRFEKNADGEIVQTVVERIAENHQDAYAKDCKMD</sequence>